<reference evidence="2 3" key="1">
    <citation type="submission" date="2021-08" db="EMBL/GenBank/DDBJ databases">
        <authorList>
            <person name="Peeters C."/>
        </authorList>
    </citation>
    <scope>NUCLEOTIDE SEQUENCE [LARGE SCALE GENOMIC DNA]</scope>
    <source>
        <strain evidence="2 3">LMG 32289</strain>
    </source>
</reference>
<sequence>MAPSVYRVFLALIFLLFGLSSIAADHHGLCSQISKEVLKAERHNRLPAFAWPADEVPLCYRMAGTCDKGDLEAEQLWEVGTSPEDAKAIEEELKWYSRYGGDVTHVRVAGRADPVLRIERHVGTARCIRDTYLEKHGSGYRLLENESLERLSQEGGYCNGSYVSYLDLRGKTYAALVEIWEDGRRLTMMQADANLNLTKVCAVKWSPQPRKFKR</sequence>
<dbReference type="EMBL" id="CAJZAG010000001">
    <property type="protein sequence ID" value="CAG9164303.1"/>
    <property type="molecule type" value="Genomic_DNA"/>
</dbReference>
<proteinExistence type="predicted"/>
<gene>
    <name evidence="2" type="ORF">LMG32289_00646</name>
</gene>
<keyword evidence="3" id="KW-1185">Reference proteome</keyword>
<evidence type="ECO:0000256" key="1">
    <source>
        <dbReference type="SAM" id="SignalP"/>
    </source>
</evidence>
<name>A0ABM8WAM5_9BURK</name>
<protein>
    <recommendedName>
        <fullName evidence="4">DUF1311 domain-containing protein</fullName>
    </recommendedName>
</protein>
<dbReference type="Proteomes" id="UP000706525">
    <property type="component" value="Unassembled WGS sequence"/>
</dbReference>
<comment type="caution">
    <text evidence="2">The sequence shown here is derived from an EMBL/GenBank/DDBJ whole genome shotgun (WGS) entry which is preliminary data.</text>
</comment>
<evidence type="ECO:0000313" key="2">
    <source>
        <dbReference type="EMBL" id="CAG9164303.1"/>
    </source>
</evidence>
<evidence type="ECO:0000313" key="3">
    <source>
        <dbReference type="Proteomes" id="UP000706525"/>
    </source>
</evidence>
<organism evidence="2 3">
    <name type="scientific">Cupriavidus pampae</name>
    <dbReference type="NCBI Taxonomy" id="659251"/>
    <lineage>
        <taxon>Bacteria</taxon>
        <taxon>Pseudomonadati</taxon>
        <taxon>Pseudomonadota</taxon>
        <taxon>Betaproteobacteria</taxon>
        <taxon>Burkholderiales</taxon>
        <taxon>Burkholderiaceae</taxon>
        <taxon>Cupriavidus</taxon>
    </lineage>
</organism>
<feature type="signal peptide" evidence="1">
    <location>
        <begin position="1"/>
        <end position="23"/>
    </location>
</feature>
<feature type="chain" id="PRO_5046608065" description="DUF1311 domain-containing protein" evidence="1">
    <location>
        <begin position="24"/>
        <end position="214"/>
    </location>
</feature>
<accession>A0ABM8WAM5</accession>
<dbReference type="RefSeq" id="WP_223981747.1">
    <property type="nucleotide sequence ID" value="NZ_CAJZAG010000001.1"/>
</dbReference>
<evidence type="ECO:0008006" key="4">
    <source>
        <dbReference type="Google" id="ProtNLM"/>
    </source>
</evidence>
<keyword evidence="1" id="KW-0732">Signal</keyword>